<protein>
    <recommendedName>
        <fullName evidence="3">NADH dehydrogenase subunit 4L</fullName>
    </recommendedName>
</protein>
<gene>
    <name evidence="1" type="ORF">TAV2_LOCUS10649</name>
</gene>
<dbReference type="EMBL" id="OU466859">
    <property type="protein sequence ID" value="CAH2052340.1"/>
    <property type="molecule type" value="Genomic_DNA"/>
</dbReference>
<reference evidence="1 2" key="1">
    <citation type="submission" date="2022-03" db="EMBL/GenBank/DDBJ databases">
        <authorList>
            <person name="Nunn A."/>
            <person name="Chopra R."/>
            <person name="Nunn A."/>
            <person name="Contreras Garrido A."/>
        </authorList>
    </citation>
    <scope>NUCLEOTIDE SEQUENCE [LARGE SCALE GENOMIC DNA]</scope>
</reference>
<dbReference type="AlphaFoldDB" id="A0AAU9S1I6"/>
<accession>A0AAU9S1I6</accession>
<name>A0AAU9S1I6_THLAR</name>
<sequence length="93" mass="10351">MEIYRSGCGGVWFFRRQVVLASASPFWFRPRSSPSSLLLFVSLAASIDFGLELGFFEVASIPSSFGFYRCLVMAEALVVRSVLMALQVAYKLV</sequence>
<evidence type="ECO:0008006" key="3">
    <source>
        <dbReference type="Google" id="ProtNLM"/>
    </source>
</evidence>
<proteinExistence type="predicted"/>
<evidence type="ECO:0000313" key="1">
    <source>
        <dbReference type="EMBL" id="CAH2052340.1"/>
    </source>
</evidence>
<dbReference type="Proteomes" id="UP000836841">
    <property type="component" value="Chromosome 3"/>
</dbReference>
<organism evidence="1 2">
    <name type="scientific">Thlaspi arvense</name>
    <name type="common">Field penny-cress</name>
    <dbReference type="NCBI Taxonomy" id="13288"/>
    <lineage>
        <taxon>Eukaryota</taxon>
        <taxon>Viridiplantae</taxon>
        <taxon>Streptophyta</taxon>
        <taxon>Embryophyta</taxon>
        <taxon>Tracheophyta</taxon>
        <taxon>Spermatophyta</taxon>
        <taxon>Magnoliopsida</taxon>
        <taxon>eudicotyledons</taxon>
        <taxon>Gunneridae</taxon>
        <taxon>Pentapetalae</taxon>
        <taxon>rosids</taxon>
        <taxon>malvids</taxon>
        <taxon>Brassicales</taxon>
        <taxon>Brassicaceae</taxon>
        <taxon>Thlaspideae</taxon>
        <taxon>Thlaspi</taxon>
    </lineage>
</organism>
<keyword evidence="2" id="KW-1185">Reference proteome</keyword>
<evidence type="ECO:0000313" key="2">
    <source>
        <dbReference type="Proteomes" id="UP000836841"/>
    </source>
</evidence>